<dbReference type="PANTHER" id="PTHR30151:SF41">
    <property type="entry name" value="ABC TRANSPORTER PERMEASE PROTEIN"/>
    <property type="match status" value="1"/>
</dbReference>
<dbReference type="PANTHER" id="PTHR30151">
    <property type="entry name" value="ALKANE SULFONATE ABC TRANSPORTER-RELATED, MEMBRANE SUBUNIT"/>
    <property type="match status" value="1"/>
</dbReference>
<evidence type="ECO:0000256" key="7">
    <source>
        <dbReference type="SAM" id="Phobius"/>
    </source>
</evidence>
<feature type="transmembrane region" description="Helical" evidence="7">
    <location>
        <begin position="95"/>
        <end position="115"/>
    </location>
</feature>
<dbReference type="EMBL" id="MAGO01000007">
    <property type="protein sequence ID" value="OCC14988.1"/>
    <property type="molecule type" value="Genomic_DNA"/>
</dbReference>
<evidence type="ECO:0000256" key="6">
    <source>
        <dbReference type="ARBA" id="ARBA00023136"/>
    </source>
</evidence>
<evidence type="ECO:0000256" key="5">
    <source>
        <dbReference type="ARBA" id="ARBA00022989"/>
    </source>
</evidence>
<keyword evidence="5 7" id="KW-1133">Transmembrane helix</keyword>
<evidence type="ECO:0000313" key="9">
    <source>
        <dbReference type="EMBL" id="OCC14988.1"/>
    </source>
</evidence>
<feature type="transmembrane region" description="Helical" evidence="7">
    <location>
        <begin position="175"/>
        <end position="198"/>
    </location>
</feature>
<evidence type="ECO:0000256" key="3">
    <source>
        <dbReference type="ARBA" id="ARBA00022475"/>
    </source>
</evidence>
<dbReference type="Gene3D" id="1.10.3720.10">
    <property type="entry name" value="MetI-like"/>
    <property type="match status" value="1"/>
</dbReference>
<keyword evidence="6 7" id="KW-0472">Membrane</keyword>
<feature type="transmembrane region" description="Helical" evidence="7">
    <location>
        <begin position="60"/>
        <end position="83"/>
    </location>
</feature>
<comment type="subcellular location">
    <subcellularLocation>
        <location evidence="1">Cell membrane</location>
        <topology evidence="1">Multi-pass membrane protein</topology>
    </subcellularLocation>
</comment>
<dbReference type="GO" id="GO:0055085">
    <property type="term" value="P:transmembrane transport"/>
    <property type="evidence" value="ECO:0007669"/>
    <property type="project" value="InterPro"/>
</dbReference>
<proteinExistence type="predicted"/>
<keyword evidence="10" id="KW-1185">Reference proteome</keyword>
<feature type="transmembrane region" description="Helical" evidence="7">
    <location>
        <begin position="218"/>
        <end position="236"/>
    </location>
</feature>
<dbReference type="Proteomes" id="UP000093080">
    <property type="component" value="Unassembled WGS sequence"/>
</dbReference>
<keyword evidence="3" id="KW-1003">Cell membrane</keyword>
<dbReference type="InterPro" id="IPR000515">
    <property type="entry name" value="MetI-like"/>
</dbReference>
<organism evidence="9 10">
    <name type="scientific">Dissulfuribacter thermophilus</name>
    <dbReference type="NCBI Taxonomy" id="1156395"/>
    <lineage>
        <taxon>Bacteria</taxon>
        <taxon>Pseudomonadati</taxon>
        <taxon>Thermodesulfobacteriota</taxon>
        <taxon>Dissulfuribacteria</taxon>
        <taxon>Dissulfuribacterales</taxon>
        <taxon>Dissulfuribacteraceae</taxon>
        <taxon>Dissulfuribacter</taxon>
    </lineage>
</organism>
<comment type="caution">
    <text evidence="9">The sequence shown here is derived from an EMBL/GenBank/DDBJ whole genome shotgun (WGS) entry which is preliminary data.</text>
</comment>
<dbReference type="STRING" id="1156395.DBT_1474"/>
<accession>A0A1B9F4X8</accession>
<reference evidence="9 10" key="1">
    <citation type="submission" date="2016-06" db="EMBL/GenBank/DDBJ databases">
        <title>Respiratory ammonification of nitrate coupled to the oxidation of elemental sulfur in deep-sea autotrophic thermophilic bacteria.</title>
        <authorList>
            <person name="Slobodkina G.B."/>
            <person name="Mardanov A.V."/>
            <person name="Ravin N.V."/>
            <person name="Frolova A.A."/>
            <person name="Viryasiv M.B."/>
            <person name="Chernyh N.A."/>
            <person name="Bonch-Osmolovskaya E.A."/>
            <person name="Slobodkin A.I."/>
        </authorList>
    </citation>
    <scope>NUCLEOTIDE SEQUENCE [LARGE SCALE GENOMIC DNA]</scope>
    <source>
        <strain evidence="9 10">S69</strain>
    </source>
</reference>
<evidence type="ECO:0000256" key="2">
    <source>
        <dbReference type="ARBA" id="ARBA00022448"/>
    </source>
</evidence>
<dbReference type="GO" id="GO:0005886">
    <property type="term" value="C:plasma membrane"/>
    <property type="evidence" value="ECO:0007669"/>
    <property type="project" value="UniProtKB-SubCell"/>
</dbReference>
<protein>
    <submittedName>
        <fullName evidence="9">Hydroxymethylpyrimidine ABC transporter, transmembrane component</fullName>
    </submittedName>
</protein>
<sequence>MQALERLTQFVIIFAIFLFLLLGIKYSFNVSDYVIPSFQELLEEAKNIFRPYLFATLNTFVVAVIGHAFATLLAIIVASLASLKSWAGSLAKTASYNLQAYPVVAVSPIIFLFFGDGLASRIIIAGLICYFPLLLSFIGIFSVPVPEVEHFFKITGRLKRGLMLKIRTIENLEKVVTVVVGSGTMAMVGTIVAEFLAATNGIGYSIRKALYQSNLARIIIALFLIGLVSSCYLATLEGMGKWLKKRIIG</sequence>
<dbReference type="SUPFAM" id="SSF161098">
    <property type="entry name" value="MetI-like"/>
    <property type="match status" value="1"/>
</dbReference>
<dbReference type="AlphaFoldDB" id="A0A1B9F4X8"/>
<gene>
    <name evidence="9" type="ORF">DBT_1474</name>
</gene>
<keyword evidence="2" id="KW-0813">Transport</keyword>
<keyword evidence="4 7" id="KW-0812">Transmembrane</keyword>
<evidence type="ECO:0000256" key="1">
    <source>
        <dbReference type="ARBA" id="ARBA00004651"/>
    </source>
</evidence>
<evidence type="ECO:0000313" key="10">
    <source>
        <dbReference type="Proteomes" id="UP000093080"/>
    </source>
</evidence>
<feature type="transmembrane region" description="Helical" evidence="7">
    <location>
        <begin position="121"/>
        <end position="143"/>
    </location>
</feature>
<dbReference type="InterPro" id="IPR035906">
    <property type="entry name" value="MetI-like_sf"/>
</dbReference>
<evidence type="ECO:0000256" key="4">
    <source>
        <dbReference type="ARBA" id="ARBA00022692"/>
    </source>
</evidence>
<feature type="domain" description="ABC transmembrane type-1" evidence="8">
    <location>
        <begin position="71"/>
        <end position="247"/>
    </location>
</feature>
<dbReference type="OrthoDB" id="9792509at2"/>
<dbReference type="RefSeq" id="WP_067618317.1">
    <property type="nucleotide sequence ID" value="NZ_MAGO01000007.1"/>
</dbReference>
<name>A0A1B9F4X8_9BACT</name>
<feature type="transmembrane region" description="Helical" evidence="7">
    <location>
        <begin position="7"/>
        <end position="28"/>
    </location>
</feature>
<evidence type="ECO:0000259" key="8">
    <source>
        <dbReference type="Pfam" id="PF00528"/>
    </source>
</evidence>
<dbReference type="Pfam" id="PF00528">
    <property type="entry name" value="BPD_transp_1"/>
    <property type="match status" value="1"/>
</dbReference>